<dbReference type="GO" id="GO:0098552">
    <property type="term" value="C:side of membrane"/>
    <property type="evidence" value="ECO:0007669"/>
    <property type="project" value="UniProtKB-KW"/>
</dbReference>
<dbReference type="EMBL" id="RXIC02000022">
    <property type="protein sequence ID" value="KAB1215536.1"/>
    <property type="molecule type" value="Genomic_DNA"/>
</dbReference>
<keyword evidence="3" id="KW-0336">GPI-anchor</keyword>
<dbReference type="PANTHER" id="PTHR33021:SF44">
    <property type="entry name" value="EARLY NODULIN-LIKE PROTEIN 8"/>
    <property type="match status" value="1"/>
</dbReference>
<comment type="similarity">
    <text evidence="9">Belongs to the early nodulin-like (ENODL) family.</text>
</comment>
<evidence type="ECO:0000256" key="11">
    <source>
        <dbReference type="SAM" id="SignalP"/>
    </source>
</evidence>
<reference evidence="13" key="1">
    <citation type="submission" date="2018-07" db="EMBL/GenBank/DDBJ databases">
        <authorList>
            <person name="Gao Z.-S."/>
            <person name="Jia H.-M."/>
            <person name="Jia H.-J."/>
            <person name="Cai Q.-L."/>
            <person name="Wang Y."/>
            <person name="Zhao H.-B."/>
        </authorList>
    </citation>
    <scope>NUCLEOTIDE SEQUENCE</scope>
    <source>
        <tissue evidence="13">Leaves</tissue>
    </source>
</reference>
<dbReference type="GO" id="GO:0009055">
    <property type="term" value="F:electron transfer activity"/>
    <property type="evidence" value="ECO:0007669"/>
    <property type="project" value="InterPro"/>
</dbReference>
<evidence type="ECO:0000256" key="9">
    <source>
        <dbReference type="ARBA" id="ARBA00035011"/>
    </source>
</evidence>
<reference evidence="13" key="3">
    <citation type="submission" date="2019-09" db="EMBL/GenBank/DDBJ databases">
        <authorList>
            <person name="Gao Z."/>
        </authorList>
    </citation>
    <scope>NUCLEOTIDE SEQUENCE</scope>
    <source>
        <tissue evidence="13">Leaves</tissue>
    </source>
</reference>
<keyword evidence="16" id="KW-1185">Reference proteome</keyword>
<evidence type="ECO:0000313" key="13">
    <source>
        <dbReference type="EMBL" id="KAB1215528.1"/>
    </source>
</evidence>
<keyword evidence="6" id="KW-1015">Disulfide bond</keyword>
<name>A0A6A1VVF4_9ROSI</name>
<proteinExistence type="inferred from homology"/>
<dbReference type="InterPro" id="IPR003245">
    <property type="entry name" value="Phytocyanin_dom"/>
</dbReference>
<feature type="chain" id="PRO_5035382575" evidence="11">
    <location>
        <begin position="28"/>
        <end position="312"/>
    </location>
</feature>
<dbReference type="InterPro" id="IPR039391">
    <property type="entry name" value="Phytocyanin-like"/>
</dbReference>
<evidence type="ECO:0000313" key="14">
    <source>
        <dbReference type="EMBL" id="KAB1215536.1"/>
    </source>
</evidence>
<keyword evidence="7" id="KW-0325">Glycoprotein</keyword>
<dbReference type="FunFam" id="2.60.40.420:FF:000010">
    <property type="entry name" value="Early nodulin-like protein 1"/>
    <property type="match status" value="1"/>
</dbReference>
<dbReference type="InterPro" id="IPR008972">
    <property type="entry name" value="Cupredoxin"/>
</dbReference>
<evidence type="ECO:0000256" key="5">
    <source>
        <dbReference type="ARBA" id="ARBA00023136"/>
    </source>
</evidence>
<evidence type="ECO:0000256" key="4">
    <source>
        <dbReference type="ARBA" id="ARBA00022729"/>
    </source>
</evidence>
<evidence type="ECO:0000313" key="16">
    <source>
        <dbReference type="Proteomes" id="UP000516437"/>
    </source>
</evidence>
<evidence type="ECO:0000256" key="8">
    <source>
        <dbReference type="ARBA" id="ARBA00023288"/>
    </source>
</evidence>
<feature type="domain" description="Phytocyanin" evidence="12">
    <location>
        <begin position="28"/>
        <end position="132"/>
    </location>
</feature>
<feature type="region of interest" description="Disordered" evidence="10">
    <location>
        <begin position="285"/>
        <end position="312"/>
    </location>
</feature>
<sequence>MANLRSASYHFLLALQFLVVLQTKVLCYQYKVGDLDAWGIPTSANPQVYTQWSKYHNLKIGDSLLFLYPPSQDSVIQVTEQSYNSCNLKDPILYMNNGNSLFNITTYGEFYFTSGEQGHCEKNQKLHISVLSGNGSAYSPSYGPSALPDISPSYPTVFGTIPQPPSSSTSSSSSSLGVPVFVAAVAGFALGVHVAPDSFSCLWVTTMNQKVIKTDLEKKCPRQSAISQLEQKNQPQKSDLLTEKGKAWFELRRSVTTHTRGHPVGWRPLLLHFLSGTTSLCPISVGTGADAPRESSKITSSSGDKNHRTRCG</sequence>
<dbReference type="Proteomes" id="UP000516437">
    <property type="component" value="Chromosome 4"/>
</dbReference>
<evidence type="ECO:0000256" key="6">
    <source>
        <dbReference type="ARBA" id="ARBA00023157"/>
    </source>
</evidence>
<accession>A0A6A1VVF4</accession>
<protein>
    <submittedName>
        <fullName evidence="13">Early nodulin-like protein 1</fullName>
    </submittedName>
</protein>
<dbReference type="EMBL" id="RXIC02000022">
    <property type="protein sequence ID" value="KAB1215528.1"/>
    <property type="molecule type" value="Genomic_DNA"/>
</dbReference>
<evidence type="ECO:0000256" key="1">
    <source>
        <dbReference type="ARBA" id="ARBA00004609"/>
    </source>
</evidence>
<keyword evidence="5" id="KW-0472">Membrane</keyword>
<keyword evidence="2" id="KW-1003">Cell membrane</keyword>
<comment type="caution">
    <text evidence="13">The sequence shown here is derived from an EMBL/GenBank/DDBJ whole genome shotgun (WGS) entry which is preliminary data.</text>
</comment>
<dbReference type="PROSITE" id="PS51485">
    <property type="entry name" value="PHYTOCYANIN"/>
    <property type="match status" value="1"/>
</dbReference>
<evidence type="ECO:0000256" key="7">
    <source>
        <dbReference type="ARBA" id="ARBA00023180"/>
    </source>
</evidence>
<gene>
    <name evidence="15" type="ORF">CJ030_MR4G004592</name>
    <name evidence="13" type="ORF">CJ030_MR4G009039</name>
    <name evidence="14" type="ORF">CJ030_MR4G009047</name>
</gene>
<comment type="subcellular location">
    <subcellularLocation>
        <location evidence="1">Cell membrane</location>
        <topology evidence="1">Lipid-anchor</topology>
        <topology evidence="1">GPI-anchor</topology>
    </subcellularLocation>
</comment>
<dbReference type="InterPro" id="IPR041846">
    <property type="entry name" value="ENL_dom"/>
</dbReference>
<dbReference type="Gene3D" id="2.60.40.420">
    <property type="entry name" value="Cupredoxins - blue copper proteins"/>
    <property type="match status" value="1"/>
</dbReference>
<dbReference type="Pfam" id="PF02298">
    <property type="entry name" value="Cu_bind_like"/>
    <property type="match status" value="1"/>
</dbReference>
<dbReference type="SUPFAM" id="SSF49503">
    <property type="entry name" value="Cupredoxins"/>
    <property type="match status" value="1"/>
</dbReference>
<dbReference type="CDD" id="cd11019">
    <property type="entry name" value="OsENODL1_like"/>
    <property type="match status" value="1"/>
</dbReference>
<dbReference type="AlphaFoldDB" id="A0A6A1VVF4"/>
<evidence type="ECO:0000313" key="15">
    <source>
        <dbReference type="EMBL" id="KAB1216392.1"/>
    </source>
</evidence>
<dbReference type="GO" id="GO:0005886">
    <property type="term" value="C:plasma membrane"/>
    <property type="evidence" value="ECO:0007669"/>
    <property type="project" value="UniProtKB-SubCell"/>
</dbReference>
<keyword evidence="4 11" id="KW-0732">Signal</keyword>
<evidence type="ECO:0000259" key="12">
    <source>
        <dbReference type="PROSITE" id="PS51485"/>
    </source>
</evidence>
<evidence type="ECO:0000256" key="2">
    <source>
        <dbReference type="ARBA" id="ARBA00022475"/>
    </source>
</evidence>
<evidence type="ECO:0000256" key="10">
    <source>
        <dbReference type="SAM" id="MobiDB-lite"/>
    </source>
</evidence>
<feature type="signal peptide" evidence="11">
    <location>
        <begin position="1"/>
        <end position="27"/>
    </location>
</feature>
<dbReference type="EMBL" id="RXIC02000022">
    <property type="protein sequence ID" value="KAB1216392.1"/>
    <property type="molecule type" value="Genomic_DNA"/>
</dbReference>
<evidence type="ECO:0000256" key="3">
    <source>
        <dbReference type="ARBA" id="ARBA00022622"/>
    </source>
</evidence>
<organism evidence="13 16">
    <name type="scientific">Morella rubra</name>
    <name type="common">Chinese bayberry</name>
    <dbReference type="NCBI Taxonomy" id="262757"/>
    <lineage>
        <taxon>Eukaryota</taxon>
        <taxon>Viridiplantae</taxon>
        <taxon>Streptophyta</taxon>
        <taxon>Embryophyta</taxon>
        <taxon>Tracheophyta</taxon>
        <taxon>Spermatophyta</taxon>
        <taxon>Magnoliopsida</taxon>
        <taxon>eudicotyledons</taxon>
        <taxon>Gunneridae</taxon>
        <taxon>Pentapetalae</taxon>
        <taxon>rosids</taxon>
        <taxon>fabids</taxon>
        <taxon>Fagales</taxon>
        <taxon>Myricaceae</taxon>
        <taxon>Morella</taxon>
    </lineage>
</organism>
<dbReference type="PANTHER" id="PTHR33021">
    <property type="entry name" value="BLUE COPPER PROTEIN"/>
    <property type="match status" value="1"/>
</dbReference>
<reference evidence="13 16" key="2">
    <citation type="journal article" date="2019" name="Plant Biotechnol. J.">
        <title>The red bayberry genome and genetic basis of sex determination.</title>
        <authorList>
            <person name="Jia H.M."/>
            <person name="Jia H.J."/>
            <person name="Cai Q.L."/>
            <person name="Wang Y."/>
            <person name="Zhao H.B."/>
            <person name="Yang W.F."/>
            <person name="Wang G.Y."/>
            <person name="Li Y.H."/>
            <person name="Zhan D.L."/>
            <person name="Shen Y.T."/>
            <person name="Niu Q.F."/>
            <person name="Chang L."/>
            <person name="Qiu J."/>
            <person name="Zhao L."/>
            <person name="Xie H.B."/>
            <person name="Fu W.Y."/>
            <person name="Jin J."/>
            <person name="Li X.W."/>
            <person name="Jiao Y."/>
            <person name="Zhou C.C."/>
            <person name="Tu T."/>
            <person name="Chai C.Y."/>
            <person name="Gao J.L."/>
            <person name="Fan L.J."/>
            <person name="van de Weg E."/>
            <person name="Wang J.Y."/>
            <person name="Gao Z.S."/>
        </authorList>
    </citation>
    <scope>NUCLEOTIDE SEQUENCE [LARGE SCALE GENOMIC DNA]</scope>
    <source>
        <tissue evidence="13">Leaves</tissue>
    </source>
</reference>
<keyword evidence="8" id="KW-0449">Lipoprotein</keyword>
<dbReference type="OrthoDB" id="782862at2759"/>